<feature type="transmembrane region" description="Helical" evidence="11">
    <location>
        <begin position="74"/>
        <end position="94"/>
    </location>
</feature>
<evidence type="ECO:0000256" key="2">
    <source>
        <dbReference type="ARBA" id="ARBA00004141"/>
    </source>
</evidence>
<keyword evidence="5 11" id="KW-0812">Transmembrane</keyword>
<evidence type="ECO:0000256" key="1">
    <source>
        <dbReference type="ARBA" id="ARBA00001970"/>
    </source>
</evidence>
<dbReference type="SMART" id="SM00665">
    <property type="entry name" value="B561"/>
    <property type="match status" value="1"/>
</dbReference>
<sequence length="195" mass="21142">MAKMTPLPTNKYLLLLSIVIGHSLLGGYYAGTRPEGAGWRFFSWHPFLMMVGMVGLMGTATLTKKRMGYTNTKLHGMIAWAGLMSSYAGFYVIYQNKNTMGKDHYTTLHSKAGLAVLLGSTMLGMAGGVFLHPDFGIDKQNGLIRTGHKFASRGMLGLAWLATLSGLQTLIGEDDVKGLFFFAAPLVLAAPFTLL</sequence>
<keyword evidence="10 11" id="KW-0472">Membrane</keyword>
<dbReference type="InterPro" id="IPR006593">
    <property type="entry name" value="Cyt_b561/ferric_Rdtase_TM"/>
</dbReference>
<dbReference type="InterPro" id="IPR045150">
    <property type="entry name" value="CYB561D1/2"/>
</dbReference>
<keyword evidence="8 11" id="KW-1133">Transmembrane helix</keyword>
<comment type="cofactor">
    <cofactor evidence="1">
        <name>heme b</name>
        <dbReference type="ChEBI" id="CHEBI:60344"/>
    </cofactor>
</comment>
<feature type="transmembrane region" description="Helical" evidence="11">
    <location>
        <begin position="42"/>
        <end position="62"/>
    </location>
</feature>
<dbReference type="GO" id="GO:0046872">
    <property type="term" value="F:metal ion binding"/>
    <property type="evidence" value="ECO:0007669"/>
    <property type="project" value="UniProtKB-KW"/>
</dbReference>
<protein>
    <recommendedName>
        <fullName evidence="12">Cytochrome b561 domain-containing protein</fullName>
    </recommendedName>
</protein>
<evidence type="ECO:0000256" key="10">
    <source>
        <dbReference type="ARBA" id="ARBA00023136"/>
    </source>
</evidence>
<name>A0A6U3SP64_9STRA</name>
<evidence type="ECO:0000256" key="8">
    <source>
        <dbReference type="ARBA" id="ARBA00022989"/>
    </source>
</evidence>
<comment type="subcellular location">
    <subcellularLocation>
        <location evidence="2">Membrane</location>
        <topology evidence="2">Multi-pass membrane protein</topology>
    </subcellularLocation>
</comment>
<organism evidence="14">
    <name type="scientific">Skeletonema marinoi</name>
    <dbReference type="NCBI Taxonomy" id="267567"/>
    <lineage>
        <taxon>Eukaryota</taxon>
        <taxon>Sar</taxon>
        <taxon>Stramenopiles</taxon>
        <taxon>Ochrophyta</taxon>
        <taxon>Bacillariophyta</taxon>
        <taxon>Coscinodiscophyceae</taxon>
        <taxon>Thalassiosirophycidae</taxon>
        <taxon>Thalassiosirales</taxon>
        <taxon>Skeletonemataceae</taxon>
        <taxon>Skeletonema</taxon>
        <taxon>Skeletonema marinoi-dohrnii complex</taxon>
    </lineage>
</organism>
<evidence type="ECO:0000256" key="9">
    <source>
        <dbReference type="ARBA" id="ARBA00023004"/>
    </source>
</evidence>
<dbReference type="PANTHER" id="PTHR15422">
    <property type="entry name" value="OS05G0565100 PROTEIN"/>
    <property type="match status" value="1"/>
</dbReference>
<dbReference type="CDD" id="cd08761">
    <property type="entry name" value="Cyt_b561_CYB561D2_like"/>
    <property type="match status" value="1"/>
</dbReference>
<feature type="transmembrane region" description="Helical" evidence="11">
    <location>
        <begin position="154"/>
        <end position="172"/>
    </location>
</feature>
<feature type="transmembrane region" description="Helical" evidence="11">
    <location>
        <begin position="114"/>
        <end position="133"/>
    </location>
</feature>
<reference evidence="14" key="1">
    <citation type="submission" date="2021-01" db="EMBL/GenBank/DDBJ databases">
        <authorList>
            <person name="Corre E."/>
            <person name="Pelletier E."/>
            <person name="Niang G."/>
            <person name="Scheremetjew M."/>
            <person name="Finn R."/>
            <person name="Kale V."/>
            <person name="Holt S."/>
            <person name="Cochrane G."/>
            <person name="Meng A."/>
            <person name="Brown T."/>
            <person name="Cohen L."/>
        </authorList>
    </citation>
    <scope>NUCLEOTIDE SEQUENCE</scope>
    <source>
        <strain evidence="14">SM1012Den-03</strain>
    </source>
</reference>
<keyword evidence="3" id="KW-0813">Transport</keyword>
<dbReference type="EMBL" id="HBGZ01000970">
    <property type="protein sequence ID" value="CAD9571600.1"/>
    <property type="molecule type" value="Transcribed_RNA"/>
</dbReference>
<evidence type="ECO:0000256" key="6">
    <source>
        <dbReference type="ARBA" id="ARBA00022723"/>
    </source>
</evidence>
<feature type="transmembrane region" description="Helical" evidence="11">
    <location>
        <begin position="12"/>
        <end position="30"/>
    </location>
</feature>
<evidence type="ECO:0000256" key="4">
    <source>
        <dbReference type="ARBA" id="ARBA00022617"/>
    </source>
</evidence>
<dbReference type="Gene3D" id="1.20.120.1770">
    <property type="match status" value="1"/>
</dbReference>
<evidence type="ECO:0000259" key="12">
    <source>
        <dbReference type="SMART" id="SM00665"/>
    </source>
</evidence>
<evidence type="ECO:0000256" key="5">
    <source>
        <dbReference type="ARBA" id="ARBA00022692"/>
    </source>
</evidence>
<dbReference type="Pfam" id="PF03188">
    <property type="entry name" value="Cytochrom_B561"/>
    <property type="match status" value="1"/>
</dbReference>
<proteinExistence type="predicted"/>
<keyword evidence="7" id="KW-0249">Electron transport</keyword>
<keyword evidence="6" id="KW-0479">Metal-binding</keyword>
<keyword evidence="4" id="KW-0349">Heme</keyword>
<evidence type="ECO:0000313" key="14">
    <source>
        <dbReference type="EMBL" id="CAD9571623.1"/>
    </source>
</evidence>
<gene>
    <name evidence="13" type="ORF">SMAR0320_LOCUS723</name>
    <name evidence="14" type="ORF">SMAR0320_LOCUS731</name>
</gene>
<accession>A0A6U3SP64</accession>
<feature type="domain" description="Cytochrome b561" evidence="12">
    <location>
        <begin position="44"/>
        <end position="167"/>
    </location>
</feature>
<evidence type="ECO:0000256" key="7">
    <source>
        <dbReference type="ARBA" id="ARBA00022982"/>
    </source>
</evidence>
<keyword evidence="9" id="KW-0408">Iron</keyword>
<dbReference type="PANTHER" id="PTHR15422:SF45">
    <property type="entry name" value="CYTOCHROME B561 DOMAIN-CONTAINING PROTEIN"/>
    <property type="match status" value="1"/>
</dbReference>
<evidence type="ECO:0000313" key="13">
    <source>
        <dbReference type="EMBL" id="CAD9571600.1"/>
    </source>
</evidence>
<evidence type="ECO:0000256" key="3">
    <source>
        <dbReference type="ARBA" id="ARBA00022448"/>
    </source>
</evidence>
<evidence type="ECO:0000256" key="11">
    <source>
        <dbReference type="SAM" id="Phobius"/>
    </source>
</evidence>
<dbReference type="EMBL" id="HBGZ01000981">
    <property type="protein sequence ID" value="CAD9571623.1"/>
    <property type="molecule type" value="Transcribed_RNA"/>
</dbReference>
<dbReference type="GO" id="GO:0140575">
    <property type="term" value="F:transmembrane monodehydroascorbate reductase activity"/>
    <property type="evidence" value="ECO:0007669"/>
    <property type="project" value="InterPro"/>
</dbReference>
<dbReference type="AlphaFoldDB" id="A0A6U3SP64"/>
<dbReference type="GO" id="GO:0016020">
    <property type="term" value="C:membrane"/>
    <property type="evidence" value="ECO:0007669"/>
    <property type="project" value="UniProtKB-SubCell"/>
</dbReference>